<dbReference type="SUPFAM" id="SSF55729">
    <property type="entry name" value="Acyl-CoA N-acyltransferases (Nat)"/>
    <property type="match status" value="1"/>
</dbReference>
<dbReference type="Pfam" id="PF13508">
    <property type="entry name" value="Acetyltransf_7"/>
    <property type="match status" value="1"/>
</dbReference>
<evidence type="ECO:0000313" key="2">
    <source>
        <dbReference type="EMBL" id="KGQ13343.1"/>
    </source>
</evidence>
<organism evidence="2 3">
    <name type="scientific">Beauveria bassiana D1-5</name>
    <dbReference type="NCBI Taxonomy" id="1245745"/>
    <lineage>
        <taxon>Eukaryota</taxon>
        <taxon>Fungi</taxon>
        <taxon>Dikarya</taxon>
        <taxon>Ascomycota</taxon>
        <taxon>Pezizomycotina</taxon>
        <taxon>Sordariomycetes</taxon>
        <taxon>Hypocreomycetidae</taxon>
        <taxon>Hypocreales</taxon>
        <taxon>Cordycipitaceae</taxon>
        <taxon>Beauveria</taxon>
    </lineage>
</organism>
<comment type="caution">
    <text evidence="2">The sequence shown here is derived from an EMBL/GenBank/DDBJ whole genome shotgun (WGS) entry which is preliminary data.</text>
</comment>
<dbReference type="AlphaFoldDB" id="A0A0A2W0B7"/>
<sequence>MFQTALKTPRLTLIPLSEAHLNHQIAMDADRDVMRYLGGPQDANSCQWRTEHFHAAGHINQQAFPEGQRIPLEIFLPFAEQQLLDVKCLCEGSLVVGFYVLIPDEQIRFLSFLAIDPQHRSQGYGSEVLRRLKVDAKNRPLTLCIESLDCRAENIQQRVKRKAFYLRNGFHETGHHQSFHGNQYEVLCSSETYSHRAFLALMKAIEESDESPRD</sequence>
<dbReference type="InterPro" id="IPR000182">
    <property type="entry name" value="GNAT_dom"/>
</dbReference>
<protein>
    <recommendedName>
        <fullName evidence="1">N-acetyltransferase domain-containing protein</fullName>
    </recommendedName>
</protein>
<dbReference type="InterPro" id="IPR016181">
    <property type="entry name" value="Acyl_CoA_acyltransferase"/>
</dbReference>
<name>A0A0A2W0B7_BEABA</name>
<dbReference type="EMBL" id="ANFO01000044">
    <property type="protein sequence ID" value="KGQ13343.1"/>
    <property type="molecule type" value="Genomic_DNA"/>
</dbReference>
<dbReference type="Proteomes" id="UP000030106">
    <property type="component" value="Unassembled WGS sequence"/>
</dbReference>
<reference evidence="2 3" key="1">
    <citation type="submission" date="2012-10" db="EMBL/GenBank/DDBJ databases">
        <title>Genome sequencing and analysis of entomopathogenic fungi Beauveria bassiana D1-5.</title>
        <authorList>
            <person name="Li Q."/>
            <person name="Wang L."/>
            <person name="Zhang Z."/>
            <person name="Wang Q."/>
            <person name="Ren J."/>
            <person name="Wang M."/>
            <person name="Xu W."/>
            <person name="Wang J."/>
            <person name="Lu Y."/>
            <person name="Du Q."/>
            <person name="Sun Z."/>
        </authorList>
    </citation>
    <scope>NUCLEOTIDE SEQUENCE [LARGE SCALE GENOMIC DNA]</scope>
    <source>
        <strain evidence="2 3">D1-5</strain>
    </source>
</reference>
<evidence type="ECO:0000259" key="1">
    <source>
        <dbReference type="PROSITE" id="PS51186"/>
    </source>
</evidence>
<dbReference type="GO" id="GO:0016747">
    <property type="term" value="F:acyltransferase activity, transferring groups other than amino-acyl groups"/>
    <property type="evidence" value="ECO:0007669"/>
    <property type="project" value="InterPro"/>
</dbReference>
<dbReference type="Gene3D" id="3.40.630.30">
    <property type="match status" value="1"/>
</dbReference>
<accession>A0A0A2W0B7</accession>
<dbReference type="PROSITE" id="PS51186">
    <property type="entry name" value="GNAT"/>
    <property type="match status" value="1"/>
</dbReference>
<evidence type="ECO:0000313" key="3">
    <source>
        <dbReference type="Proteomes" id="UP000030106"/>
    </source>
</evidence>
<dbReference type="CDD" id="cd04301">
    <property type="entry name" value="NAT_SF"/>
    <property type="match status" value="1"/>
</dbReference>
<dbReference type="HOGENOM" id="CLU_105077_0_1_1"/>
<gene>
    <name evidence="2" type="ORF">BBAD15_g879</name>
</gene>
<proteinExistence type="predicted"/>
<feature type="domain" description="N-acetyltransferase" evidence="1">
    <location>
        <begin position="43"/>
        <end position="191"/>
    </location>
</feature>